<feature type="compositionally biased region" description="Acidic residues" evidence="1">
    <location>
        <begin position="269"/>
        <end position="284"/>
    </location>
</feature>
<feature type="region of interest" description="Disordered" evidence="1">
    <location>
        <begin position="227"/>
        <end position="319"/>
    </location>
</feature>
<feature type="compositionally biased region" description="Polar residues" evidence="1">
    <location>
        <begin position="20"/>
        <end position="29"/>
    </location>
</feature>
<protein>
    <submittedName>
        <fullName evidence="2">Uncharacterized protein</fullName>
    </submittedName>
</protein>
<comment type="caution">
    <text evidence="2">The sequence shown here is derived from an EMBL/GenBank/DDBJ whole genome shotgun (WGS) entry which is preliminary data.</text>
</comment>
<reference evidence="2 3" key="1">
    <citation type="journal article" date="2024" name="G3 (Bethesda)">
        <title>Genome assembly of Hibiscus sabdariffa L. provides insights into metabolisms of medicinal natural products.</title>
        <authorList>
            <person name="Kim T."/>
        </authorList>
    </citation>
    <scope>NUCLEOTIDE SEQUENCE [LARGE SCALE GENOMIC DNA]</scope>
    <source>
        <strain evidence="2">TK-2024</strain>
        <tissue evidence="2">Old leaves</tissue>
    </source>
</reference>
<sequence length="319" mass="35777">MRKNAVVARRHRGPHRVDNENNTTCSSGETRWRKQHWRLRQNLMTEQDDFDLSSSVYHHWLVQNSKPILTTQAKREAWLLIFPSSGLRRGSSGSGLSSSAVGGSSRRRGSGASGRDRRARRAAAEDEPESEPEYAPQMEETDVQFDIGSYPRMQGQPSWEAAIEHTVVGHGMSGQVWRGQQPWSYVRGNFGNCYVPQFVVSEPQFFDPQPVDVDYMTSVMDTTSLSSPLVSTGVGGAGPSMFRTPRRMNVESEEDNDDKESGQVRGGVADDDDDDDDNDDDDDGERGAEARVRNPPRRYDDTGSLHRQTLTCKRRGPRN</sequence>
<gene>
    <name evidence="2" type="ORF">V6N12_062761</name>
</gene>
<feature type="compositionally biased region" description="Basic and acidic residues" evidence="1">
    <location>
        <begin position="285"/>
        <end position="304"/>
    </location>
</feature>
<evidence type="ECO:0000313" key="2">
    <source>
        <dbReference type="EMBL" id="KAK8575084.1"/>
    </source>
</evidence>
<dbReference type="EMBL" id="JBBPBM010000007">
    <property type="protein sequence ID" value="KAK8575084.1"/>
    <property type="molecule type" value="Genomic_DNA"/>
</dbReference>
<keyword evidence="3" id="KW-1185">Reference proteome</keyword>
<proteinExistence type="predicted"/>
<feature type="region of interest" description="Disordered" evidence="1">
    <location>
        <begin position="1"/>
        <end position="30"/>
    </location>
</feature>
<name>A0ABR2F9S7_9ROSI</name>
<feature type="compositionally biased region" description="Low complexity" evidence="1">
    <location>
        <begin position="87"/>
        <end position="104"/>
    </location>
</feature>
<accession>A0ABR2F9S7</accession>
<evidence type="ECO:0000313" key="3">
    <source>
        <dbReference type="Proteomes" id="UP001472677"/>
    </source>
</evidence>
<evidence type="ECO:0000256" key="1">
    <source>
        <dbReference type="SAM" id="MobiDB-lite"/>
    </source>
</evidence>
<organism evidence="2 3">
    <name type="scientific">Hibiscus sabdariffa</name>
    <name type="common">roselle</name>
    <dbReference type="NCBI Taxonomy" id="183260"/>
    <lineage>
        <taxon>Eukaryota</taxon>
        <taxon>Viridiplantae</taxon>
        <taxon>Streptophyta</taxon>
        <taxon>Embryophyta</taxon>
        <taxon>Tracheophyta</taxon>
        <taxon>Spermatophyta</taxon>
        <taxon>Magnoliopsida</taxon>
        <taxon>eudicotyledons</taxon>
        <taxon>Gunneridae</taxon>
        <taxon>Pentapetalae</taxon>
        <taxon>rosids</taxon>
        <taxon>malvids</taxon>
        <taxon>Malvales</taxon>
        <taxon>Malvaceae</taxon>
        <taxon>Malvoideae</taxon>
        <taxon>Hibiscus</taxon>
    </lineage>
</organism>
<dbReference type="Proteomes" id="UP001472677">
    <property type="component" value="Unassembled WGS sequence"/>
</dbReference>
<feature type="region of interest" description="Disordered" evidence="1">
    <location>
        <begin position="87"/>
        <end position="138"/>
    </location>
</feature>
<feature type="compositionally biased region" description="Basic residues" evidence="1">
    <location>
        <begin position="1"/>
        <end position="14"/>
    </location>
</feature>